<dbReference type="Proteomes" id="UP000619170">
    <property type="component" value="Unassembled WGS sequence"/>
</dbReference>
<gene>
    <name evidence="14" type="ORF">IIQ43_17545</name>
</gene>
<keyword evidence="11" id="KW-0998">Cell outer membrane</keyword>
<feature type="signal peptide" evidence="13">
    <location>
        <begin position="1"/>
        <end position="20"/>
    </location>
</feature>
<evidence type="ECO:0000256" key="2">
    <source>
        <dbReference type="ARBA" id="ARBA00004117"/>
    </source>
</evidence>
<evidence type="ECO:0000313" key="14">
    <source>
        <dbReference type="EMBL" id="MBE2166325.1"/>
    </source>
</evidence>
<evidence type="ECO:0000256" key="11">
    <source>
        <dbReference type="ARBA" id="ARBA00023237"/>
    </source>
</evidence>
<reference evidence="15" key="2">
    <citation type="submission" date="2023-07" db="EMBL/GenBank/DDBJ databases">
        <title>Acinetobacter oleivorans assembled AC1583.</title>
        <authorList>
            <person name="Yeo C.C."/>
        </authorList>
    </citation>
    <scope>NUCLEOTIDE SEQUENCE [LARGE SCALE GENOMIC DNA]</scope>
    <source>
        <strain evidence="15">AC1583</strain>
    </source>
</reference>
<comment type="similarity">
    <text evidence="5">Belongs to the FlgH family.</text>
</comment>
<keyword evidence="8" id="KW-0472">Membrane</keyword>
<dbReference type="PANTHER" id="PTHR34933:SF1">
    <property type="entry name" value="FLAGELLAR L-RING PROTEIN"/>
    <property type="match status" value="1"/>
</dbReference>
<evidence type="ECO:0000256" key="6">
    <source>
        <dbReference type="ARBA" id="ARBA00011439"/>
    </source>
</evidence>
<evidence type="ECO:0000256" key="3">
    <source>
        <dbReference type="ARBA" id="ARBA00004442"/>
    </source>
</evidence>
<keyword evidence="15" id="KW-1185">Reference proteome</keyword>
<dbReference type="PRINTS" id="PR01008">
    <property type="entry name" value="FLGLRINGFLGH"/>
</dbReference>
<evidence type="ECO:0000256" key="7">
    <source>
        <dbReference type="ARBA" id="ARBA00022729"/>
    </source>
</evidence>
<reference evidence="14 15" key="1">
    <citation type="submission" date="2020-10" db="EMBL/GenBank/DDBJ databases">
        <authorList>
            <person name="Mohd Rani F."/>
        </authorList>
    </citation>
    <scope>NUCLEOTIDE SEQUENCE [LARGE SCALE GENOMIC DNA]</scope>
    <source>
        <strain evidence="14 15">AC1583</strain>
    </source>
</reference>
<comment type="subunit">
    <text evidence="6">The basal body constitutes a major portion of the flagellar organelle and consists of four rings (L,P,S, and M) mounted on a central rod.</text>
</comment>
<feature type="chain" id="PRO_5046579757" evidence="13">
    <location>
        <begin position="21"/>
        <end position="191"/>
    </location>
</feature>
<keyword evidence="9" id="KW-0564">Palmitate</keyword>
<organism evidence="14 15">
    <name type="scientific">Acinetobacter oleivorans</name>
    <dbReference type="NCBI Taxonomy" id="1148157"/>
    <lineage>
        <taxon>Bacteria</taxon>
        <taxon>Pseudomonadati</taxon>
        <taxon>Pseudomonadota</taxon>
        <taxon>Gammaproteobacteria</taxon>
        <taxon>Moraxellales</taxon>
        <taxon>Moraxellaceae</taxon>
        <taxon>Acinetobacter</taxon>
    </lineage>
</organism>
<evidence type="ECO:0000256" key="5">
    <source>
        <dbReference type="ARBA" id="ARBA00006929"/>
    </source>
</evidence>
<comment type="subcellular location">
    <subcellularLocation>
        <location evidence="2">Bacterial flagellum basal body</location>
    </subcellularLocation>
    <subcellularLocation>
        <location evidence="3">Cell outer membrane</location>
    </subcellularLocation>
    <subcellularLocation>
        <location evidence="4">Membrane</location>
        <topology evidence="4">Lipid-anchor</topology>
    </subcellularLocation>
</comment>
<accession>A0ABR9NNK7</accession>
<dbReference type="InterPro" id="IPR000527">
    <property type="entry name" value="Flag_Lring"/>
</dbReference>
<evidence type="ECO:0000256" key="13">
    <source>
        <dbReference type="SAM" id="SignalP"/>
    </source>
</evidence>
<evidence type="ECO:0000313" key="15">
    <source>
        <dbReference type="Proteomes" id="UP000619170"/>
    </source>
</evidence>
<name>A0ABR9NNK7_9GAMM</name>
<keyword evidence="10" id="KW-0975">Bacterial flagellum</keyword>
<evidence type="ECO:0000256" key="1">
    <source>
        <dbReference type="ARBA" id="ARBA00002591"/>
    </source>
</evidence>
<proteinExistence type="inferred from homology"/>
<comment type="function">
    <text evidence="1">Assembles around the rod to form the L-ring and probably protects the motor/basal body from shearing forces during rotation.</text>
</comment>
<dbReference type="Pfam" id="PF02107">
    <property type="entry name" value="FlgH"/>
    <property type="match status" value="1"/>
</dbReference>
<protein>
    <submittedName>
        <fullName evidence="14">Flagellar basal body L-ring protein FlgH</fullName>
    </submittedName>
</protein>
<keyword evidence="14" id="KW-0282">Flagellum</keyword>
<evidence type="ECO:0000256" key="12">
    <source>
        <dbReference type="ARBA" id="ARBA00023288"/>
    </source>
</evidence>
<keyword evidence="14" id="KW-0966">Cell projection</keyword>
<evidence type="ECO:0000256" key="9">
    <source>
        <dbReference type="ARBA" id="ARBA00023139"/>
    </source>
</evidence>
<evidence type="ECO:0000256" key="8">
    <source>
        <dbReference type="ARBA" id="ARBA00023136"/>
    </source>
</evidence>
<dbReference type="RefSeq" id="WP_005299448.1">
    <property type="nucleotide sequence ID" value="NZ_BKUG01000161.1"/>
</dbReference>
<keyword evidence="7 13" id="KW-0732">Signal</keyword>
<keyword evidence="12" id="KW-0449">Lipoprotein</keyword>
<sequence length="191" mass="20713">MINKIVLMMSILLTTHHVFAQTSLIDTESYQALTSDRRAINVGDILTVLVAESTSAKSSVGTNAKNKTNLSFSANTLTAKADAGLGMEGGASGEGNTSRQGQLKTVVSVQVVEKLANGYLKVIGNQEAIINNDKQLIQVSGYVRPDDISYDNTIYSYRLADAKIQINGKGVANDAQKLSVFYKLFHWLRLI</sequence>
<evidence type="ECO:0000256" key="10">
    <source>
        <dbReference type="ARBA" id="ARBA00023143"/>
    </source>
</evidence>
<evidence type="ECO:0000256" key="4">
    <source>
        <dbReference type="ARBA" id="ARBA00004635"/>
    </source>
</evidence>
<keyword evidence="14" id="KW-0969">Cilium</keyword>
<dbReference type="EMBL" id="JADAZL010000012">
    <property type="protein sequence ID" value="MBE2166325.1"/>
    <property type="molecule type" value="Genomic_DNA"/>
</dbReference>
<comment type="caution">
    <text evidence="14">The sequence shown here is derived from an EMBL/GenBank/DDBJ whole genome shotgun (WGS) entry which is preliminary data.</text>
</comment>
<dbReference type="PANTHER" id="PTHR34933">
    <property type="entry name" value="FLAGELLAR L-RING PROTEIN"/>
    <property type="match status" value="1"/>
</dbReference>